<accession>A0A2K9LLK1</accession>
<organism evidence="1 2">
    <name type="scientific">Ketobacter alkanivorans</name>
    <dbReference type="NCBI Taxonomy" id="1917421"/>
    <lineage>
        <taxon>Bacteria</taxon>
        <taxon>Pseudomonadati</taxon>
        <taxon>Pseudomonadota</taxon>
        <taxon>Gammaproteobacteria</taxon>
        <taxon>Pseudomonadales</taxon>
        <taxon>Ketobacteraceae</taxon>
        <taxon>Ketobacter</taxon>
    </lineage>
</organism>
<protein>
    <submittedName>
        <fullName evidence="1">Uncharacterized protein</fullName>
    </submittedName>
</protein>
<keyword evidence="2" id="KW-1185">Reference proteome</keyword>
<dbReference type="Proteomes" id="UP000235116">
    <property type="component" value="Chromosome"/>
</dbReference>
<dbReference type="EMBL" id="CP022684">
    <property type="protein sequence ID" value="AUM13162.1"/>
    <property type="molecule type" value="Genomic_DNA"/>
</dbReference>
<dbReference type="RefSeq" id="WP_101894540.1">
    <property type="nucleotide sequence ID" value="NZ_CP022684.1"/>
</dbReference>
<proteinExistence type="predicted"/>
<gene>
    <name evidence="1" type="ORF">Kalk_12315</name>
</gene>
<dbReference type="KEGG" id="kak:Kalk_12315"/>
<dbReference type="AlphaFoldDB" id="A0A2K9LLK1"/>
<evidence type="ECO:0000313" key="2">
    <source>
        <dbReference type="Proteomes" id="UP000235116"/>
    </source>
</evidence>
<evidence type="ECO:0000313" key="1">
    <source>
        <dbReference type="EMBL" id="AUM13162.1"/>
    </source>
</evidence>
<sequence length="112" mass="12994">MIIRLFLLMVLVAVGYLMTASPMNVSEWARKLNSSDGFQAEPERTEQLQSIQQELALIKQQYAELKLALLTENTKSAEYIEQNTDFHAQHQRPQELLELAERMELRAIEFGR</sequence>
<name>A0A2K9LLK1_9GAMM</name>
<reference evidence="2" key="1">
    <citation type="submission" date="2017-08" db="EMBL/GenBank/DDBJ databases">
        <title>Direct submision.</title>
        <authorList>
            <person name="Kim S.-J."/>
            <person name="Rhee S.-K."/>
        </authorList>
    </citation>
    <scope>NUCLEOTIDE SEQUENCE [LARGE SCALE GENOMIC DNA]</scope>
    <source>
        <strain evidence="2">GI5</strain>
    </source>
</reference>